<dbReference type="SUPFAM" id="SSF68906">
    <property type="entry name" value="SAP domain"/>
    <property type="match status" value="1"/>
</dbReference>
<sequence length="124" mass="13475">MPPVRRGRTRETNEGSSSQLNTMDNVANLRQQCAEKGLPTNGRRNVLIARLQQHAAANVNLPSTSSESRPVIPETQPALTESQLAQIQGIVSRIVEQSLAEIATNVSSHVELVASRSKYSNRCG</sequence>
<gene>
    <name evidence="2" type="ORF">PACLA_8A083501</name>
</gene>
<organism evidence="2 3">
    <name type="scientific">Paramuricea clavata</name>
    <name type="common">Red gorgonian</name>
    <name type="synonym">Violescent sea-whip</name>
    <dbReference type="NCBI Taxonomy" id="317549"/>
    <lineage>
        <taxon>Eukaryota</taxon>
        <taxon>Metazoa</taxon>
        <taxon>Cnidaria</taxon>
        <taxon>Anthozoa</taxon>
        <taxon>Octocorallia</taxon>
        <taxon>Malacalcyonacea</taxon>
        <taxon>Plexauridae</taxon>
        <taxon>Paramuricea</taxon>
    </lineage>
</organism>
<dbReference type="AlphaFoldDB" id="A0A6S7IRQ8"/>
<dbReference type="PROSITE" id="PS50800">
    <property type="entry name" value="SAP"/>
    <property type="match status" value="1"/>
</dbReference>
<proteinExistence type="predicted"/>
<name>A0A6S7IRQ8_PARCT</name>
<dbReference type="InterPro" id="IPR003034">
    <property type="entry name" value="SAP_dom"/>
</dbReference>
<comment type="caution">
    <text evidence="2">The sequence shown here is derived from an EMBL/GenBank/DDBJ whole genome shotgun (WGS) entry which is preliminary data.</text>
</comment>
<dbReference type="Proteomes" id="UP001152795">
    <property type="component" value="Unassembled WGS sequence"/>
</dbReference>
<evidence type="ECO:0000313" key="3">
    <source>
        <dbReference type="Proteomes" id="UP001152795"/>
    </source>
</evidence>
<dbReference type="Pfam" id="PF02037">
    <property type="entry name" value="SAP"/>
    <property type="match status" value="1"/>
</dbReference>
<dbReference type="SMART" id="SM00513">
    <property type="entry name" value="SAP"/>
    <property type="match status" value="1"/>
</dbReference>
<feature type="region of interest" description="Disordered" evidence="1">
    <location>
        <begin position="1"/>
        <end position="26"/>
    </location>
</feature>
<keyword evidence="3" id="KW-1185">Reference proteome</keyword>
<accession>A0A6S7IRQ8</accession>
<dbReference type="EMBL" id="CACRXK020010534">
    <property type="protein sequence ID" value="CAB4019580.1"/>
    <property type="molecule type" value="Genomic_DNA"/>
</dbReference>
<dbReference type="Gene3D" id="1.10.720.30">
    <property type="entry name" value="SAP domain"/>
    <property type="match status" value="1"/>
</dbReference>
<reference evidence="2" key="1">
    <citation type="submission" date="2020-04" db="EMBL/GenBank/DDBJ databases">
        <authorList>
            <person name="Alioto T."/>
            <person name="Alioto T."/>
            <person name="Gomez Garrido J."/>
        </authorList>
    </citation>
    <scope>NUCLEOTIDE SEQUENCE</scope>
    <source>
        <strain evidence="2">A484AB</strain>
    </source>
</reference>
<dbReference type="OrthoDB" id="445357at2759"/>
<evidence type="ECO:0000256" key="1">
    <source>
        <dbReference type="SAM" id="MobiDB-lite"/>
    </source>
</evidence>
<feature type="compositionally biased region" description="Polar residues" evidence="1">
    <location>
        <begin position="14"/>
        <end position="26"/>
    </location>
</feature>
<protein>
    <submittedName>
        <fullName evidence="2">Uncharacterized protein</fullName>
    </submittedName>
</protein>
<dbReference type="InterPro" id="IPR036361">
    <property type="entry name" value="SAP_dom_sf"/>
</dbReference>
<evidence type="ECO:0000313" key="2">
    <source>
        <dbReference type="EMBL" id="CAB4019580.1"/>
    </source>
</evidence>